<name>A0A915PPS0_9BILA</name>
<organism evidence="2 3">
    <name type="scientific">Setaria digitata</name>
    <dbReference type="NCBI Taxonomy" id="48799"/>
    <lineage>
        <taxon>Eukaryota</taxon>
        <taxon>Metazoa</taxon>
        <taxon>Ecdysozoa</taxon>
        <taxon>Nematoda</taxon>
        <taxon>Chromadorea</taxon>
        <taxon>Rhabditida</taxon>
        <taxon>Spirurina</taxon>
        <taxon>Spiruromorpha</taxon>
        <taxon>Filarioidea</taxon>
        <taxon>Setariidae</taxon>
        <taxon>Setaria</taxon>
    </lineage>
</organism>
<feature type="compositionally biased region" description="Basic and acidic residues" evidence="1">
    <location>
        <begin position="82"/>
        <end position="91"/>
    </location>
</feature>
<evidence type="ECO:0000256" key="1">
    <source>
        <dbReference type="SAM" id="MobiDB-lite"/>
    </source>
</evidence>
<accession>A0A915PPS0</accession>
<sequence length="276" mass="29546">MLTQTRDKKEANYRSVHYHSTLVAKPIAMIGRGGYFLFWASGLDRSKALSAPPTSVTYRRYGASAWRKGCWSIIVPKASEKEIGGEGDDGRFGCSTGRKLTQMDSKSDVQQPTSANSVPALQASASAAPRPVATTNSATAKDPQPNIDLSNFSFGAFQLSAANANVNNTSNMVPITQRNIFYDANSNSIQMHKQQIAHQTGMNLNSNAFHAATPSHSSAATAAIKEEPTALNSSCFSCSSLRLPTCHTAAAFGQPAPSKKRETDNGDFLKGAIILR</sequence>
<dbReference type="WBParaSite" id="sdigi.contig30.g2231.t1">
    <property type="protein sequence ID" value="sdigi.contig30.g2231.t1"/>
    <property type="gene ID" value="sdigi.contig30.g2231"/>
</dbReference>
<reference evidence="3" key="1">
    <citation type="submission" date="2022-11" db="UniProtKB">
        <authorList>
            <consortium name="WormBaseParasite"/>
        </authorList>
    </citation>
    <scope>IDENTIFICATION</scope>
</reference>
<dbReference type="Proteomes" id="UP000887581">
    <property type="component" value="Unplaced"/>
</dbReference>
<feature type="region of interest" description="Disordered" evidence="1">
    <location>
        <begin position="82"/>
        <end position="145"/>
    </location>
</feature>
<keyword evidence="2" id="KW-1185">Reference proteome</keyword>
<evidence type="ECO:0000313" key="3">
    <source>
        <dbReference type="WBParaSite" id="sdigi.contig30.g2231.t1"/>
    </source>
</evidence>
<evidence type="ECO:0000313" key="2">
    <source>
        <dbReference type="Proteomes" id="UP000887581"/>
    </source>
</evidence>
<proteinExistence type="predicted"/>
<protein>
    <submittedName>
        <fullName evidence="3">Uncharacterized protein</fullName>
    </submittedName>
</protein>
<dbReference type="AlphaFoldDB" id="A0A915PPS0"/>
<feature type="compositionally biased region" description="Polar residues" evidence="1">
    <location>
        <begin position="98"/>
        <end position="125"/>
    </location>
</feature>